<dbReference type="GO" id="GO:0000054">
    <property type="term" value="P:ribosomal subunit export from nucleus"/>
    <property type="evidence" value="ECO:0007669"/>
    <property type="project" value="TreeGrafter"/>
</dbReference>
<feature type="region of interest" description="Disordered" evidence="3">
    <location>
        <begin position="1"/>
        <end position="30"/>
    </location>
</feature>
<evidence type="ECO:0000256" key="1">
    <source>
        <dbReference type="ARBA" id="ARBA00022741"/>
    </source>
</evidence>
<name>A0AA89AQP2_9ASTE</name>
<evidence type="ECO:0000256" key="2">
    <source>
        <dbReference type="ARBA" id="ARBA00023134"/>
    </source>
</evidence>
<feature type="compositionally biased region" description="Polar residues" evidence="3">
    <location>
        <begin position="11"/>
        <end position="30"/>
    </location>
</feature>
<keyword evidence="2" id="KW-0342">GTP-binding</keyword>
<dbReference type="Proteomes" id="UP001188597">
    <property type="component" value="Unassembled WGS sequence"/>
</dbReference>
<evidence type="ECO:0000313" key="4">
    <source>
        <dbReference type="EMBL" id="KAK3011522.1"/>
    </source>
</evidence>
<dbReference type="GO" id="GO:0003924">
    <property type="term" value="F:GTPase activity"/>
    <property type="evidence" value="ECO:0007669"/>
    <property type="project" value="InterPro"/>
</dbReference>
<accession>A0AA89AQP2</accession>
<dbReference type="EMBL" id="JAVXUP010001450">
    <property type="protein sequence ID" value="KAK3011522.1"/>
    <property type="molecule type" value="Genomic_DNA"/>
</dbReference>
<sequence>MPPTYYHHNPAVTSTTIQLPPRPSSSHSSGVRISPLYFVETKFHVKNRQAKAKQVTFHRKDPPQYYEISAKSNYNFKSFSFICRDHNLHFVEAPALSPP</sequence>
<evidence type="ECO:0000313" key="5">
    <source>
        <dbReference type="Proteomes" id="UP001188597"/>
    </source>
</evidence>
<protein>
    <submittedName>
        <fullName evidence="4">Uncharacterized protein</fullName>
    </submittedName>
</protein>
<evidence type="ECO:0000256" key="3">
    <source>
        <dbReference type="SAM" id="MobiDB-lite"/>
    </source>
</evidence>
<comment type="caution">
    <text evidence="4">The sequence shown here is derived from an EMBL/GenBank/DDBJ whole genome shotgun (WGS) entry which is preliminary data.</text>
</comment>
<dbReference type="InterPro" id="IPR002041">
    <property type="entry name" value="Ran_GTPase"/>
</dbReference>
<keyword evidence="5" id="KW-1185">Reference proteome</keyword>
<organism evidence="4 5">
    <name type="scientific">Escallonia herrerae</name>
    <dbReference type="NCBI Taxonomy" id="1293975"/>
    <lineage>
        <taxon>Eukaryota</taxon>
        <taxon>Viridiplantae</taxon>
        <taxon>Streptophyta</taxon>
        <taxon>Embryophyta</taxon>
        <taxon>Tracheophyta</taxon>
        <taxon>Spermatophyta</taxon>
        <taxon>Magnoliopsida</taxon>
        <taxon>eudicotyledons</taxon>
        <taxon>Gunneridae</taxon>
        <taxon>Pentapetalae</taxon>
        <taxon>asterids</taxon>
        <taxon>campanulids</taxon>
        <taxon>Escalloniales</taxon>
        <taxon>Escalloniaceae</taxon>
        <taxon>Escallonia</taxon>
    </lineage>
</organism>
<dbReference type="GO" id="GO:0006606">
    <property type="term" value="P:protein import into nucleus"/>
    <property type="evidence" value="ECO:0007669"/>
    <property type="project" value="TreeGrafter"/>
</dbReference>
<dbReference type="AlphaFoldDB" id="A0AA89AQP2"/>
<dbReference type="PANTHER" id="PTHR24071">
    <property type="entry name" value="RAN GTPASE"/>
    <property type="match status" value="1"/>
</dbReference>
<dbReference type="PANTHER" id="PTHR24071:SF0">
    <property type="entry name" value="GTP-BINDING NUCLEAR PROTEIN RAN"/>
    <property type="match status" value="1"/>
</dbReference>
<keyword evidence="1" id="KW-0547">Nucleotide-binding</keyword>
<reference evidence="4" key="1">
    <citation type="submission" date="2022-12" db="EMBL/GenBank/DDBJ databases">
        <title>Draft genome assemblies for two species of Escallonia (Escalloniales).</title>
        <authorList>
            <person name="Chanderbali A."/>
            <person name="Dervinis C."/>
            <person name="Anghel I."/>
            <person name="Soltis D."/>
            <person name="Soltis P."/>
            <person name="Zapata F."/>
        </authorList>
    </citation>
    <scope>NUCLEOTIDE SEQUENCE</scope>
    <source>
        <strain evidence="4">UCBG64.0493</strain>
        <tissue evidence="4">Leaf</tissue>
    </source>
</reference>
<gene>
    <name evidence="4" type="ORF">RJ639_012580</name>
</gene>
<dbReference type="GO" id="GO:0005737">
    <property type="term" value="C:cytoplasm"/>
    <property type="evidence" value="ECO:0007669"/>
    <property type="project" value="TreeGrafter"/>
</dbReference>
<proteinExistence type="predicted"/>
<dbReference type="GO" id="GO:0005634">
    <property type="term" value="C:nucleus"/>
    <property type="evidence" value="ECO:0007669"/>
    <property type="project" value="TreeGrafter"/>
</dbReference>
<dbReference type="GO" id="GO:0005525">
    <property type="term" value="F:GTP binding"/>
    <property type="evidence" value="ECO:0007669"/>
    <property type="project" value="UniProtKB-KW"/>
</dbReference>